<keyword evidence="2" id="KW-0812">Transmembrane</keyword>
<organism evidence="3 4">
    <name type="scientific">Meristemomyces frigidus</name>
    <dbReference type="NCBI Taxonomy" id="1508187"/>
    <lineage>
        <taxon>Eukaryota</taxon>
        <taxon>Fungi</taxon>
        <taxon>Dikarya</taxon>
        <taxon>Ascomycota</taxon>
        <taxon>Pezizomycotina</taxon>
        <taxon>Dothideomycetes</taxon>
        <taxon>Dothideomycetidae</taxon>
        <taxon>Mycosphaerellales</taxon>
        <taxon>Teratosphaeriaceae</taxon>
        <taxon>Meristemomyces</taxon>
    </lineage>
</organism>
<feature type="region of interest" description="Disordered" evidence="1">
    <location>
        <begin position="38"/>
        <end position="81"/>
    </location>
</feature>
<evidence type="ECO:0000313" key="3">
    <source>
        <dbReference type="EMBL" id="KAK5113279.1"/>
    </source>
</evidence>
<evidence type="ECO:0000313" key="4">
    <source>
        <dbReference type="Proteomes" id="UP001310890"/>
    </source>
</evidence>
<keyword evidence="2" id="KW-0472">Membrane</keyword>
<sequence>MAHAQIATVTDYITVPTTPSSTSIPQIKQAQSATAVTPSLQSTYPTSTSTSSAGSTVLDDTSASPTSNVSASSSTGTVDTAAGAAGSGSSFNISTGGLIALVVIVAIVVIFGISSLTLFLTAKRRQETMRSSLARISRRIAAPLTPRAPPSGNANRRTTVNRGEFAMADRARGHKRGVVRIEEGEVEKGYRGGVGRSGGVVKQGWKGRFWGNDWK</sequence>
<dbReference type="EMBL" id="JAVRRL010000025">
    <property type="protein sequence ID" value="KAK5113279.1"/>
    <property type="molecule type" value="Genomic_DNA"/>
</dbReference>
<evidence type="ECO:0000256" key="2">
    <source>
        <dbReference type="SAM" id="Phobius"/>
    </source>
</evidence>
<name>A0AAN7YGU6_9PEZI</name>
<feature type="transmembrane region" description="Helical" evidence="2">
    <location>
        <begin position="98"/>
        <end position="120"/>
    </location>
</feature>
<proteinExistence type="predicted"/>
<accession>A0AAN7YGU6</accession>
<reference evidence="3" key="1">
    <citation type="submission" date="2023-08" db="EMBL/GenBank/DDBJ databases">
        <title>Black Yeasts Isolated from many extreme environments.</title>
        <authorList>
            <person name="Coleine C."/>
            <person name="Stajich J.E."/>
            <person name="Selbmann L."/>
        </authorList>
    </citation>
    <scope>NUCLEOTIDE SEQUENCE</scope>
    <source>
        <strain evidence="3">CCFEE 5401</strain>
    </source>
</reference>
<comment type="caution">
    <text evidence="3">The sequence shown here is derived from an EMBL/GenBank/DDBJ whole genome shotgun (WGS) entry which is preliminary data.</text>
</comment>
<gene>
    <name evidence="3" type="ORF">LTR62_003616</name>
</gene>
<keyword evidence="2" id="KW-1133">Transmembrane helix</keyword>
<dbReference type="AlphaFoldDB" id="A0AAN7YGU6"/>
<dbReference type="Proteomes" id="UP001310890">
    <property type="component" value="Unassembled WGS sequence"/>
</dbReference>
<protein>
    <submittedName>
        <fullName evidence="3">Uncharacterized protein</fullName>
    </submittedName>
</protein>
<evidence type="ECO:0000256" key="1">
    <source>
        <dbReference type="SAM" id="MobiDB-lite"/>
    </source>
</evidence>